<reference evidence="2" key="1">
    <citation type="submission" date="2022-06" db="EMBL/GenBank/DDBJ databases">
        <title>Limimaricola sediminis sp. nov., isolated from an intertidal sediment.</title>
        <authorList>
            <person name="Shao X."/>
        </authorList>
    </citation>
    <scope>NUCLEOTIDE SEQUENCE</scope>
    <source>
        <strain evidence="2">ASW11-118</strain>
    </source>
</reference>
<dbReference type="Pfam" id="PF04101">
    <property type="entry name" value="Glyco_tran_28_C"/>
    <property type="match status" value="1"/>
</dbReference>
<dbReference type="AlphaFoldDB" id="A0A9X2FTD7"/>
<dbReference type="GO" id="GO:0016758">
    <property type="term" value="F:hexosyltransferase activity"/>
    <property type="evidence" value="ECO:0007669"/>
    <property type="project" value="InterPro"/>
</dbReference>
<dbReference type="Gene3D" id="3.40.50.2000">
    <property type="entry name" value="Glycogen Phosphorylase B"/>
    <property type="match status" value="1"/>
</dbReference>
<evidence type="ECO:0000313" key="2">
    <source>
        <dbReference type="EMBL" id="MCP1170020.1"/>
    </source>
</evidence>
<name>A0A9X2FTD7_9RHOB</name>
<dbReference type="RefSeq" id="WP_253334239.1">
    <property type="nucleotide sequence ID" value="NZ_JAMYXC010000256.1"/>
</dbReference>
<dbReference type="Proteomes" id="UP001139477">
    <property type="component" value="Unassembled WGS sequence"/>
</dbReference>
<accession>A0A9X2FTD7</accession>
<evidence type="ECO:0000313" key="3">
    <source>
        <dbReference type="Proteomes" id="UP001139477"/>
    </source>
</evidence>
<evidence type="ECO:0000259" key="1">
    <source>
        <dbReference type="Pfam" id="PF04101"/>
    </source>
</evidence>
<protein>
    <submittedName>
        <fullName evidence="2">Glycosyltransferase family 28 protein</fullName>
    </submittedName>
</protein>
<gene>
    <name evidence="2" type="ORF">NHG85_16050</name>
</gene>
<feature type="domain" description="Glycosyl transferase family 28 C-terminal" evidence="1">
    <location>
        <begin position="2"/>
        <end position="106"/>
    </location>
</feature>
<keyword evidence="3" id="KW-1185">Reference proteome</keyword>
<comment type="caution">
    <text evidence="2">The sequence shown here is derived from an EMBL/GenBank/DDBJ whole genome shotgun (WGS) entry which is preliminary data.</text>
</comment>
<dbReference type="InterPro" id="IPR007235">
    <property type="entry name" value="Glyco_trans_28_C"/>
</dbReference>
<sequence>MIFVTVGTQLPFPRLLSAMNDHATGLDEPVVAQTCSDDGKWPALECHGLLQPDAFARCFSQARVVIAHAGIGSVLSARRWNKPLVLMPRRHDLGEHRNDHQLATARRLEGSPGIHIAWEASDLFALLKRDDLVGAMEVIDPQREALLARLRDFIDD</sequence>
<proteinExistence type="predicted"/>
<dbReference type="SUPFAM" id="SSF53756">
    <property type="entry name" value="UDP-Glycosyltransferase/glycogen phosphorylase"/>
    <property type="match status" value="1"/>
</dbReference>
<organism evidence="2 3">
    <name type="scientific">Limimaricola litoreus</name>
    <dbReference type="NCBI Taxonomy" id="2955316"/>
    <lineage>
        <taxon>Bacteria</taxon>
        <taxon>Pseudomonadati</taxon>
        <taxon>Pseudomonadota</taxon>
        <taxon>Alphaproteobacteria</taxon>
        <taxon>Rhodobacterales</taxon>
        <taxon>Paracoccaceae</taxon>
        <taxon>Limimaricola</taxon>
    </lineage>
</organism>
<dbReference type="EMBL" id="JAMYXC010000256">
    <property type="protein sequence ID" value="MCP1170020.1"/>
    <property type="molecule type" value="Genomic_DNA"/>
</dbReference>